<dbReference type="CDD" id="cd07067">
    <property type="entry name" value="HP_PGM_like"/>
    <property type="match status" value="1"/>
</dbReference>
<evidence type="ECO:0000256" key="1">
    <source>
        <dbReference type="PIRSR" id="PIRSR613078-1"/>
    </source>
</evidence>
<dbReference type="InterPro" id="IPR029033">
    <property type="entry name" value="His_PPase_superfam"/>
</dbReference>
<feature type="binding site" evidence="2">
    <location>
        <begin position="8"/>
        <end position="15"/>
    </location>
    <ligand>
        <name>substrate</name>
    </ligand>
</feature>
<dbReference type="GO" id="GO:0005737">
    <property type="term" value="C:cytoplasm"/>
    <property type="evidence" value="ECO:0007669"/>
    <property type="project" value="TreeGrafter"/>
</dbReference>
<gene>
    <name evidence="3" type="ORF">KHB02_03695</name>
</gene>
<feature type="binding site" evidence="2">
    <location>
        <position position="58"/>
    </location>
    <ligand>
        <name>substrate</name>
    </ligand>
</feature>
<accession>A0A942SUP8</accession>
<comment type="caution">
    <text evidence="3">The sequence shown here is derived from an EMBL/GenBank/DDBJ whole genome shotgun (WGS) entry which is preliminary data.</text>
</comment>
<dbReference type="Pfam" id="PF00300">
    <property type="entry name" value="His_Phos_1"/>
    <property type="match status" value="1"/>
</dbReference>
<evidence type="ECO:0000313" key="3">
    <source>
        <dbReference type="EMBL" id="MBS4180492.1"/>
    </source>
</evidence>
<dbReference type="SMART" id="SM00855">
    <property type="entry name" value="PGAM"/>
    <property type="match status" value="1"/>
</dbReference>
<dbReference type="PRINTS" id="PR00991">
    <property type="entry name" value="6PFRUCTKNASE"/>
</dbReference>
<organism evidence="3">
    <name type="scientific">Neobacillus citreus</name>
    <dbReference type="NCBI Taxonomy" id="2833578"/>
    <lineage>
        <taxon>Bacteria</taxon>
        <taxon>Bacillati</taxon>
        <taxon>Bacillota</taxon>
        <taxon>Bacilli</taxon>
        <taxon>Bacillales</taxon>
        <taxon>Bacillaceae</taxon>
        <taxon>Neobacillus</taxon>
    </lineage>
</organism>
<feature type="active site" description="Proton donor/acceptor" evidence="1">
    <location>
        <position position="82"/>
    </location>
</feature>
<reference evidence="3" key="1">
    <citation type="submission" date="2021-05" db="EMBL/GenBank/DDBJ databases">
        <title>Novel Bacillus species.</title>
        <authorList>
            <person name="Liu G."/>
        </authorList>
    </citation>
    <scope>NUCLEOTIDE SEQUENCE</scope>
    <source>
        <strain evidence="3">FJAT-50051</strain>
    </source>
</reference>
<feature type="active site" description="Tele-phosphohistidine intermediate" evidence="1">
    <location>
        <position position="9"/>
    </location>
</feature>
<dbReference type="InterPro" id="IPR003094">
    <property type="entry name" value="6Pfruct_kin"/>
</dbReference>
<dbReference type="AlphaFoldDB" id="A0A942SUP8"/>
<dbReference type="PROSITE" id="PS00175">
    <property type="entry name" value="PG_MUTASE"/>
    <property type="match status" value="1"/>
</dbReference>
<dbReference type="GO" id="GO:0006003">
    <property type="term" value="P:fructose 2,6-bisphosphate metabolic process"/>
    <property type="evidence" value="ECO:0007669"/>
    <property type="project" value="InterPro"/>
</dbReference>
<protein>
    <submittedName>
        <fullName evidence="3">Histidine phosphatase family protein</fullName>
    </submittedName>
</protein>
<dbReference type="InterPro" id="IPR050275">
    <property type="entry name" value="PGM_Phosphatase"/>
</dbReference>
<evidence type="ECO:0000256" key="2">
    <source>
        <dbReference type="PIRSR" id="PIRSR613078-2"/>
    </source>
</evidence>
<dbReference type="EMBL" id="JAGYPE010000001">
    <property type="protein sequence ID" value="MBS4180492.1"/>
    <property type="molecule type" value="Genomic_DNA"/>
</dbReference>
<dbReference type="GO" id="GO:0016791">
    <property type="term" value="F:phosphatase activity"/>
    <property type="evidence" value="ECO:0007669"/>
    <property type="project" value="TreeGrafter"/>
</dbReference>
<sequence length="192" mass="21672">MTKICIVRHGETEWNAIGRLQGRSDIPLNAKGIKQAEESGEYLKNSQWDVIITSPLQRAKKTAEIIKTYINVPLVVMDDFKEKSFGDAEGMTIEEIRTAFPDRNYTNQESADALIKRLIGGLEKIKHNYENKNVLLVAHGAVINAILAHLSDGELGYGKSRIDNACLNDIHFEENGWIIKAYNRVEHLSHNE</sequence>
<dbReference type="InterPro" id="IPR001345">
    <property type="entry name" value="PG/BPGM_mutase_AS"/>
</dbReference>
<dbReference type="PANTHER" id="PTHR48100:SF59">
    <property type="entry name" value="ADENOSYLCOBALAMIN_ALPHA-RIBAZOLE PHOSPHATASE"/>
    <property type="match status" value="1"/>
</dbReference>
<dbReference type="PANTHER" id="PTHR48100">
    <property type="entry name" value="BROAD-SPECIFICITY PHOSPHATASE YOR283W-RELATED"/>
    <property type="match status" value="1"/>
</dbReference>
<dbReference type="GO" id="GO:0005524">
    <property type="term" value="F:ATP binding"/>
    <property type="evidence" value="ECO:0007669"/>
    <property type="project" value="InterPro"/>
</dbReference>
<name>A0A942SUP8_9BACI</name>
<dbReference type="Gene3D" id="3.40.50.1240">
    <property type="entry name" value="Phosphoglycerate mutase-like"/>
    <property type="match status" value="1"/>
</dbReference>
<proteinExistence type="predicted"/>
<dbReference type="InterPro" id="IPR013078">
    <property type="entry name" value="His_Pase_superF_clade-1"/>
</dbReference>
<dbReference type="SUPFAM" id="SSF53254">
    <property type="entry name" value="Phosphoglycerate mutase-like"/>
    <property type="match status" value="1"/>
</dbReference>